<name>A0A4R7IYN6_9ACTN</name>
<evidence type="ECO:0000256" key="1">
    <source>
        <dbReference type="SAM" id="MobiDB-lite"/>
    </source>
</evidence>
<proteinExistence type="predicted"/>
<dbReference type="InterPro" id="IPR043737">
    <property type="entry name" value="DUF5682"/>
</dbReference>
<dbReference type="PANTHER" id="PTHR30634">
    <property type="entry name" value="OUTER MEMBRANE LOLAB LIPOPROTEIN INSERTION APPARATUS"/>
    <property type="match status" value="1"/>
</dbReference>
<dbReference type="OrthoDB" id="9768066at2"/>
<dbReference type="EMBL" id="SOAW01000003">
    <property type="protein sequence ID" value="TDT29892.1"/>
    <property type="molecule type" value="Genomic_DNA"/>
</dbReference>
<sequence length="769" mass="82791">MAEQPLVRVLGIRHHGPGSARAVLAALEELQPEVVLIEGPPEADGLVEYLANPELQPPVALLAYRNDDPAAAAMWPLAQFSPEWQALTWAVGHGATVRFMDLPAAIVLADPAEEDPDLLELEEDPESDEDGGVDEDRDADGERMRSDPIAVLARAGGYDDPERWWDDVVESRRDGDPFDAITQAMAAVRESAPPQRSPQAQLREDRREAQMRKVLRAVIKQGPRSIGVVCGAWHAPALSGKLPPATKDNALLRGLPKTKISMAWVPWTHSRLGLWSGYGAGVESPGWYHHLFSATDQVIERWMTKAATVLRDHDLPVSSAHVIESVRLADALAALRDRPLAGLSEVSDAAEAVLCEGHRPLAQLINSEVVIGERLGTVPDEVPVVPLEADFRAAAKAARLKPSATERELVLDLRTPTDRRRSVLLHRMSIIGVDWGERVATGGIGTFKEGWAVLWQPELSVKLIEASLWGTTLVSAAEYRLSQRSDDLATITQAISAAIVAELPGVLPQLMRGLDARAARTNDVLELLAALVPLVEAQRYGDVRGTDTQALATVARGLLDRACAGLGAALGGLAPEAAEQARERIDDTHRVVPLLPGAKQVWIETLQTLLDRADLPPGISGRVVRMLLDGGQVSVDEAGDRLHAALSVGSSAAEKALWAEGFLSGGPLLLIHDERLLALVDEWLGELAEIEFLDVLPLLRRTFGAFSPPERRELNRVAAGVERAAISDEPEIDLLAAAGVLQTIRSILTPSSTPAGAERIGSVDGGVHV</sequence>
<organism evidence="2 3">
    <name type="scientific">Naumannella halotolerans</name>
    <dbReference type="NCBI Taxonomy" id="993414"/>
    <lineage>
        <taxon>Bacteria</taxon>
        <taxon>Bacillati</taxon>
        <taxon>Actinomycetota</taxon>
        <taxon>Actinomycetes</taxon>
        <taxon>Propionibacteriales</taxon>
        <taxon>Propionibacteriaceae</taxon>
        <taxon>Naumannella</taxon>
    </lineage>
</organism>
<dbReference type="Pfam" id="PF18934">
    <property type="entry name" value="DUF5682"/>
    <property type="match status" value="1"/>
</dbReference>
<comment type="caution">
    <text evidence="2">The sequence shown here is derived from an EMBL/GenBank/DDBJ whole genome shotgun (WGS) entry which is preliminary data.</text>
</comment>
<accession>A0A4R7IYN6</accession>
<dbReference type="AlphaFoldDB" id="A0A4R7IYN6"/>
<gene>
    <name evidence="2" type="ORF">CLV29_2914</name>
</gene>
<evidence type="ECO:0000313" key="2">
    <source>
        <dbReference type="EMBL" id="TDT29892.1"/>
    </source>
</evidence>
<dbReference type="PANTHER" id="PTHR30634:SF14">
    <property type="match status" value="1"/>
</dbReference>
<keyword evidence="3" id="KW-1185">Reference proteome</keyword>
<reference evidence="2 3" key="1">
    <citation type="submission" date="2019-03" db="EMBL/GenBank/DDBJ databases">
        <title>Genomic Encyclopedia of Archaeal and Bacterial Type Strains, Phase II (KMG-II): from individual species to whole genera.</title>
        <authorList>
            <person name="Goeker M."/>
        </authorList>
    </citation>
    <scope>NUCLEOTIDE SEQUENCE [LARGE SCALE GENOMIC DNA]</scope>
    <source>
        <strain evidence="2 3">DSM 24323</strain>
    </source>
</reference>
<dbReference type="InterPro" id="IPR050458">
    <property type="entry name" value="LolB"/>
</dbReference>
<feature type="compositionally biased region" description="Acidic residues" evidence="1">
    <location>
        <begin position="121"/>
        <end position="139"/>
    </location>
</feature>
<protein>
    <submittedName>
        <fullName evidence="2">Uncharacterized protein</fullName>
    </submittedName>
</protein>
<dbReference type="RefSeq" id="WP_133755817.1">
    <property type="nucleotide sequence ID" value="NZ_SOAW01000003.1"/>
</dbReference>
<dbReference type="Proteomes" id="UP000295371">
    <property type="component" value="Unassembled WGS sequence"/>
</dbReference>
<feature type="region of interest" description="Disordered" evidence="1">
    <location>
        <begin position="121"/>
        <end position="147"/>
    </location>
</feature>
<evidence type="ECO:0000313" key="3">
    <source>
        <dbReference type="Proteomes" id="UP000295371"/>
    </source>
</evidence>